<organism evidence="1">
    <name type="scientific">marine metagenome</name>
    <dbReference type="NCBI Taxonomy" id="408172"/>
    <lineage>
        <taxon>unclassified sequences</taxon>
        <taxon>metagenomes</taxon>
        <taxon>ecological metagenomes</taxon>
    </lineage>
</organism>
<feature type="non-terminal residue" evidence="1">
    <location>
        <position position="86"/>
    </location>
</feature>
<reference evidence="1" key="1">
    <citation type="submission" date="2018-05" db="EMBL/GenBank/DDBJ databases">
        <authorList>
            <person name="Lanie J.A."/>
            <person name="Ng W.-L."/>
            <person name="Kazmierczak K.M."/>
            <person name="Andrzejewski T.M."/>
            <person name="Davidsen T.M."/>
            <person name="Wayne K.J."/>
            <person name="Tettelin H."/>
            <person name="Glass J.I."/>
            <person name="Rusch D."/>
            <person name="Podicherti R."/>
            <person name="Tsui H.-C.T."/>
            <person name="Winkler M.E."/>
        </authorList>
    </citation>
    <scope>NUCLEOTIDE SEQUENCE</scope>
</reference>
<sequence length="86" mass="10053">MGYNRVGVFKCLACATLAGRRKPGVFKETIMKIYHVHHRYAHTARDYYFPSLEAATAWNEYNFTQRRDTLIARMENKLTLPLELEG</sequence>
<dbReference type="AlphaFoldDB" id="A0A382N4N2"/>
<name>A0A382N4N2_9ZZZZ</name>
<gene>
    <name evidence="1" type="ORF">METZ01_LOCUS308584</name>
</gene>
<evidence type="ECO:0000313" key="1">
    <source>
        <dbReference type="EMBL" id="SVC55730.1"/>
    </source>
</evidence>
<proteinExistence type="predicted"/>
<protein>
    <submittedName>
        <fullName evidence="1">Uncharacterized protein</fullName>
    </submittedName>
</protein>
<dbReference type="EMBL" id="UINC01097753">
    <property type="protein sequence ID" value="SVC55730.1"/>
    <property type="molecule type" value="Genomic_DNA"/>
</dbReference>
<accession>A0A382N4N2</accession>